<dbReference type="InterPro" id="IPR045874">
    <property type="entry name" value="LRK10/LRL21-25-like"/>
</dbReference>
<dbReference type="InterPro" id="IPR011009">
    <property type="entry name" value="Kinase-like_dom_sf"/>
</dbReference>
<evidence type="ECO:0000256" key="6">
    <source>
        <dbReference type="ARBA" id="ARBA00022741"/>
    </source>
</evidence>
<evidence type="ECO:0000256" key="3">
    <source>
        <dbReference type="ARBA" id="ARBA00022679"/>
    </source>
</evidence>
<sequence>MKRKSGTIIRPYAYIDEANCAAVVVDGLHVVFSRVTVQYCTVVLARKIKIRISTDIIWVGFQSKGEADVMDISARTVLIFLSMASYRTEHKNKGEEQPFAEHVHRRQLLKKMPTSQFIFLLLLLIQGQTMAVTEQVDERCMPTRCRNHGPTIRFPFRIKEHQPKHCGYPGFDLSCTDQSKHPVLELPFSVNVSVNKINYQSQTIYVSKPHGCFPRLFPNLSLIYPFQFAIDYDYLFHSYQYNYRKFSFLNCSKYQLPPGETYYYRIQIACLGDHTHKVYAYSSSDSPLVPCRKMYDMTLPSSILDNRTFGMLPLNWTKPACGNCEAGGKYCRLKNNSTEHETECFDKPKLRTKDLIWKLKVAGLVLVLSLFVVAVVAIYLVYRSSKIKKEDQVKITRFLEDYEALKPSRYSYADIKKITNQFQDKVGEGGFGTVYKGKLSSDVHVAVKILNCVKGNGDEFINEVGTMGRIHHINVVRLVGYCADGFRRALLYEFLPNKSLEKFISSDHERRSLGWEKLQDIALGIAKGIEYLHVGCDQRIVHFDIKPHNILLDHKFNPKISDFGLAKLCSKEQSAVSMTAARGTVGYIAPEVFSRNFGKVSYKSDVYSFGMLLLEMVGGRKNAAAQDTSQAYFPEWIYNRLDQGVELGIQIQEDGDAKIVRKLTIIGLWCIQWYPMDRPSMKVVVEMMEGDGGTLTVPPSPFGSTNPEATRGTMGGRSFTSELDVISEFESESQSE</sequence>
<dbReference type="InterPro" id="IPR017441">
    <property type="entry name" value="Protein_kinase_ATP_BS"/>
</dbReference>
<dbReference type="Pfam" id="PF00069">
    <property type="entry name" value="Pkinase"/>
    <property type="match status" value="1"/>
</dbReference>
<dbReference type="Proteomes" id="UP000585474">
    <property type="component" value="Unassembled WGS sequence"/>
</dbReference>
<dbReference type="GO" id="GO:0016020">
    <property type="term" value="C:membrane"/>
    <property type="evidence" value="ECO:0007669"/>
    <property type="project" value="UniProtKB-SubCell"/>
</dbReference>
<evidence type="ECO:0000256" key="5">
    <source>
        <dbReference type="ARBA" id="ARBA00022729"/>
    </source>
</evidence>
<evidence type="ECO:0000256" key="9">
    <source>
        <dbReference type="ARBA" id="ARBA00022989"/>
    </source>
</evidence>
<gene>
    <name evidence="16" type="ORF">Acr_02g0000850</name>
</gene>
<dbReference type="FunFam" id="3.30.200.20:FF:000178">
    <property type="entry name" value="serine/threonine-protein kinase PBS1-like"/>
    <property type="match status" value="1"/>
</dbReference>
<evidence type="ECO:0000256" key="13">
    <source>
        <dbReference type="SAM" id="MobiDB-lite"/>
    </source>
</evidence>
<keyword evidence="4 14" id="KW-0812">Transmembrane</keyword>
<feature type="domain" description="Protein kinase" evidence="15">
    <location>
        <begin position="420"/>
        <end position="703"/>
    </location>
</feature>
<protein>
    <submittedName>
        <fullName evidence="16">Protein kinase family protein</fullName>
    </submittedName>
</protein>
<evidence type="ECO:0000256" key="8">
    <source>
        <dbReference type="ARBA" id="ARBA00022840"/>
    </source>
</evidence>
<keyword evidence="8 12" id="KW-0067">ATP-binding</keyword>
<dbReference type="EMBL" id="BJWL01000002">
    <property type="protein sequence ID" value="GFY81845.1"/>
    <property type="molecule type" value="Genomic_DNA"/>
</dbReference>
<dbReference type="OrthoDB" id="547665at2759"/>
<dbReference type="SUPFAM" id="SSF56112">
    <property type="entry name" value="Protein kinase-like (PK-like)"/>
    <property type="match status" value="1"/>
</dbReference>
<dbReference type="FunFam" id="1.10.510.10:FF:000590">
    <property type="entry name" value="PR5-like receptor kinase"/>
    <property type="match status" value="1"/>
</dbReference>
<dbReference type="PANTHER" id="PTHR27009">
    <property type="entry name" value="RUST RESISTANCE KINASE LR10-RELATED"/>
    <property type="match status" value="1"/>
</dbReference>
<keyword evidence="6 12" id="KW-0547">Nucleotide-binding</keyword>
<evidence type="ECO:0000256" key="2">
    <source>
        <dbReference type="ARBA" id="ARBA00022527"/>
    </source>
</evidence>
<evidence type="ECO:0000256" key="12">
    <source>
        <dbReference type="PROSITE-ProRule" id="PRU10141"/>
    </source>
</evidence>
<dbReference type="GO" id="GO:0005524">
    <property type="term" value="F:ATP binding"/>
    <property type="evidence" value="ECO:0007669"/>
    <property type="project" value="UniProtKB-UniRule"/>
</dbReference>
<dbReference type="Gene3D" id="1.10.510.10">
    <property type="entry name" value="Transferase(Phosphotransferase) domain 1"/>
    <property type="match status" value="1"/>
</dbReference>
<feature type="transmembrane region" description="Helical" evidence="14">
    <location>
        <begin position="361"/>
        <end position="382"/>
    </location>
</feature>
<keyword evidence="10 14" id="KW-0472">Membrane</keyword>
<keyword evidence="3" id="KW-0808">Transferase</keyword>
<dbReference type="InterPro" id="IPR008271">
    <property type="entry name" value="Ser/Thr_kinase_AS"/>
</dbReference>
<evidence type="ECO:0000259" key="15">
    <source>
        <dbReference type="PROSITE" id="PS50011"/>
    </source>
</evidence>
<organism evidence="16 17">
    <name type="scientific">Actinidia rufa</name>
    <dbReference type="NCBI Taxonomy" id="165716"/>
    <lineage>
        <taxon>Eukaryota</taxon>
        <taxon>Viridiplantae</taxon>
        <taxon>Streptophyta</taxon>
        <taxon>Embryophyta</taxon>
        <taxon>Tracheophyta</taxon>
        <taxon>Spermatophyta</taxon>
        <taxon>Magnoliopsida</taxon>
        <taxon>eudicotyledons</taxon>
        <taxon>Gunneridae</taxon>
        <taxon>Pentapetalae</taxon>
        <taxon>asterids</taxon>
        <taxon>Ericales</taxon>
        <taxon>Actinidiaceae</taxon>
        <taxon>Actinidia</taxon>
    </lineage>
</organism>
<evidence type="ECO:0000256" key="11">
    <source>
        <dbReference type="ARBA" id="ARBA00023180"/>
    </source>
</evidence>
<dbReference type="InterPro" id="IPR000719">
    <property type="entry name" value="Prot_kinase_dom"/>
</dbReference>
<keyword evidence="2" id="KW-0723">Serine/threonine-protein kinase</keyword>
<keyword evidence="9 14" id="KW-1133">Transmembrane helix</keyword>
<feature type="region of interest" description="Disordered" evidence="13">
    <location>
        <begin position="695"/>
        <end position="718"/>
    </location>
</feature>
<keyword evidence="7 16" id="KW-0418">Kinase</keyword>
<keyword evidence="5" id="KW-0732">Signal</keyword>
<evidence type="ECO:0000256" key="10">
    <source>
        <dbReference type="ARBA" id="ARBA00023136"/>
    </source>
</evidence>
<evidence type="ECO:0000256" key="7">
    <source>
        <dbReference type="ARBA" id="ARBA00022777"/>
    </source>
</evidence>
<dbReference type="GO" id="GO:0004674">
    <property type="term" value="F:protein serine/threonine kinase activity"/>
    <property type="evidence" value="ECO:0007669"/>
    <property type="project" value="UniProtKB-KW"/>
</dbReference>
<evidence type="ECO:0000313" key="17">
    <source>
        <dbReference type="Proteomes" id="UP000585474"/>
    </source>
</evidence>
<dbReference type="Pfam" id="PF13947">
    <property type="entry name" value="GUB_WAK_bind"/>
    <property type="match status" value="1"/>
</dbReference>
<keyword evidence="11" id="KW-0325">Glycoprotein</keyword>
<evidence type="ECO:0000256" key="1">
    <source>
        <dbReference type="ARBA" id="ARBA00004479"/>
    </source>
</evidence>
<keyword evidence="17" id="KW-1185">Reference proteome</keyword>
<dbReference type="PROSITE" id="PS50011">
    <property type="entry name" value="PROTEIN_KINASE_DOM"/>
    <property type="match status" value="1"/>
</dbReference>
<dbReference type="PROSITE" id="PS00107">
    <property type="entry name" value="PROTEIN_KINASE_ATP"/>
    <property type="match status" value="1"/>
</dbReference>
<dbReference type="PROSITE" id="PS00108">
    <property type="entry name" value="PROTEIN_KINASE_ST"/>
    <property type="match status" value="1"/>
</dbReference>
<dbReference type="InterPro" id="IPR025287">
    <property type="entry name" value="WAK_GUB"/>
</dbReference>
<dbReference type="Gene3D" id="3.30.200.20">
    <property type="entry name" value="Phosphorylase Kinase, domain 1"/>
    <property type="match status" value="1"/>
</dbReference>
<dbReference type="GO" id="GO:0030247">
    <property type="term" value="F:polysaccharide binding"/>
    <property type="evidence" value="ECO:0007669"/>
    <property type="project" value="InterPro"/>
</dbReference>
<dbReference type="AlphaFoldDB" id="A0A7J0E672"/>
<evidence type="ECO:0000256" key="14">
    <source>
        <dbReference type="SAM" id="Phobius"/>
    </source>
</evidence>
<evidence type="ECO:0000313" key="16">
    <source>
        <dbReference type="EMBL" id="GFY81845.1"/>
    </source>
</evidence>
<proteinExistence type="predicted"/>
<comment type="subcellular location">
    <subcellularLocation>
        <location evidence="1">Membrane</location>
        <topology evidence="1">Single-pass type I membrane protein</topology>
    </subcellularLocation>
</comment>
<reference evidence="16 17" key="1">
    <citation type="submission" date="2019-07" db="EMBL/GenBank/DDBJ databases">
        <title>De Novo Assembly of kiwifruit Actinidia rufa.</title>
        <authorList>
            <person name="Sugita-Konishi S."/>
            <person name="Sato K."/>
            <person name="Mori E."/>
            <person name="Abe Y."/>
            <person name="Kisaki G."/>
            <person name="Hamano K."/>
            <person name="Suezawa K."/>
            <person name="Otani M."/>
            <person name="Fukuda T."/>
            <person name="Manabe T."/>
            <person name="Gomi K."/>
            <person name="Tabuchi M."/>
            <person name="Akimitsu K."/>
            <person name="Kataoka I."/>
        </authorList>
    </citation>
    <scope>NUCLEOTIDE SEQUENCE [LARGE SCALE GENOMIC DNA]</scope>
    <source>
        <strain evidence="17">cv. Fuchu</strain>
    </source>
</reference>
<comment type="caution">
    <text evidence="16">The sequence shown here is derived from an EMBL/GenBank/DDBJ whole genome shotgun (WGS) entry which is preliminary data.</text>
</comment>
<accession>A0A7J0E672</accession>
<feature type="binding site" evidence="12">
    <location>
        <position position="448"/>
    </location>
    <ligand>
        <name>ATP</name>
        <dbReference type="ChEBI" id="CHEBI:30616"/>
    </ligand>
</feature>
<dbReference type="SMART" id="SM00220">
    <property type="entry name" value="S_TKc"/>
    <property type="match status" value="1"/>
</dbReference>
<name>A0A7J0E672_9ERIC</name>
<evidence type="ECO:0000256" key="4">
    <source>
        <dbReference type="ARBA" id="ARBA00022692"/>
    </source>
</evidence>